<evidence type="ECO:0000313" key="1">
    <source>
        <dbReference type="EMBL" id="KAL1248236.1"/>
    </source>
</evidence>
<name>A0ABR3L7Z3_9TELE</name>
<gene>
    <name evidence="1" type="ORF">QQF64_021554</name>
</gene>
<protein>
    <submittedName>
        <fullName evidence="1">Uncharacterized protein</fullName>
    </submittedName>
</protein>
<organism evidence="1 2">
    <name type="scientific">Cirrhinus molitorella</name>
    <name type="common">mud carp</name>
    <dbReference type="NCBI Taxonomy" id="172907"/>
    <lineage>
        <taxon>Eukaryota</taxon>
        <taxon>Metazoa</taxon>
        <taxon>Chordata</taxon>
        <taxon>Craniata</taxon>
        <taxon>Vertebrata</taxon>
        <taxon>Euteleostomi</taxon>
        <taxon>Actinopterygii</taxon>
        <taxon>Neopterygii</taxon>
        <taxon>Teleostei</taxon>
        <taxon>Ostariophysi</taxon>
        <taxon>Cypriniformes</taxon>
        <taxon>Cyprinidae</taxon>
        <taxon>Labeoninae</taxon>
        <taxon>Labeonini</taxon>
        <taxon>Cirrhinus</taxon>
    </lineage>
</organism>
<keyword evidence="2" id="KW-1185">Reference proteome</keyword>
<comment type="caution">
    <text evidence="1">The sequence shown here is derived from an EMBL/GenBank/DDBJ whole genome shotgun (WGS) entry which is preliminary data.</text>
</comment>
<dbReference type="EMBL" id="JAYMGO010000024">
    <property type="protein sequence ID" value="KAL1248236.1"/>
    <property type="molecule type" value="Genomic_DNA"/>
</dbReference>
<evidence type="ECO:0000313" key="2">
    <source>
        <dbReference type="Proteomes" id="UP001558613"/>
    </source>
</evidence>
<proteinExistence type="predicted"/>
<reference evidence="1 2" key="1">
    <citation type="submission" date="2023-09" db="EMBL/GenBank/DDBJ databases">
        <authorList>
            <person name="Wang M."/>
        </authorList>
    </citation>
    <scope>NUCLEOTIDE SEQUENCE [LARGE SCALE GENOMIC DNA]</scope>
    <source>
        <strain evidence="1">GT-2023</strain>
        <tissue evidence="1">Liver</tissue>
    </source>
</reference>
<dbReference type="Proteomes" id="UP001558613">
    <property type="component" value="Unassembled WGS sequence"/>
</dbReference>
<accession>A0ABR3L7Z3</accession>
<sequence length="123" mass="14102">MYKIITTNDFQHVTVNRWRLAVVFALKRSDCKQVMTDAQSFWQSRPSQMSEQMPASPSAVCHTRRDQVTAFFALLQQKTNISSIQDYPRVSFDPGVPEMILKWERGPNARPTKTPTVPAAQFI</sequence>